<name>X1LKS8_9ZZZZ</name>
<sequence length="268" mass="29262">MLSVKEAQKKVLECSIRIKAVKVPLLDSLGLILAEDVVSKDDIPVYNNSAMDGYAVRTEDIKGADKSYPVRLILLAEDIPAGKVPTVKVNPGYCIPIMTGSPIPENCDAVAMKEDTEKDGESILVFKECAEGENIRYRGEDIKNGDKVLRKGKKIFPADIGVMASLGKSEVLVYHPPVVGIISTGDDSGTNKKEIAIWEETGTTPQGDWYIESGQGMGETLRIADEKQAYTMTDRGTYLAQQNNLSLIALVEGDEILFNPYRVIPVNP</sequence>
<dbReference type="CDD" id="cd00887">
    <property type="entry name" value="MoeA"/>
    <property type="match status" value="1"/>
</dbReference>
<evidence type="ECO:0000259" key="1">
    <source>
        <dbReference type="Pfam" id="PF03453"/>
    </source>
</evidence>
<comment type="caution">
    <text evidence="3">The sequence shown here is derived from an EMBL/GenBank/DDBJ whole genome shotgun (WGS) entry which is preliminary data.</text>
</comment>
<dbReference type="InterPro" id="IPR024370">
    <property type="entry name" value="PBP_domain"/>
</dbReference>
<dbReference type="InterPro" id="IPR036135">
    <property type="entry name" value="MoeA_linker/N_sf"/>
</dbReference>
<dbReference type="Gene3D" id="3.40.190.10">
    <property type="entry name" value="Periplasmic binding protein-like II"/>
    <property type="match status" value="1"/>
</dbReference>
<dbReference type="PANTHER" id="PTHR10192">
    <property type="entry name" value="MOLYBDOPTERIN BIOSYNTHESIS PROTEIN"/>
    <property type="match status" value="1"/>
</dbReference>
<proteinExistence type="predicted"/>
<dbReference type="Gene3D" id="3.40.980.10">
    <property type="entry name" value="MoaB/Mog-like domain"/>
    <property type="match status" value="1"/>
</dbReference>
<dbReference type="Pfam" id="PF12849">
    <property type="entry name" value="PBP_like_2"/>
    <property type="match status" value="1"/>
</dbReference>
<dbReference type="InterPro" id="IPR038987">
    <property type="entry name" value="MoeA-like"/>
</dbReference>
<feature type="domain" description="PBP" evidence="2">
    <location>
        <begin position="181"/>
        <end position="268"/>
    </location>
</feature>
<dbReference type="EMBL" id="BARV01017096">
    <property type="protein sequence ID" value="GAI19698.1"/>
    <property type="molecule type" value="Genomic_DNA"/>
</dbReference>
<protein>
    <submittedName>
        <fullName evidence="3">Uncharacterized protein</fullName>
    </submittedName>
</protein>
<dbReference type="GO" id="GO:0005829">
    <property type="term" value="C:cytosol"/>
    <property type="evidence" value="ECO:0007669"/>
    <property type="project" value="TreeGrafter"/>
</dbReference>
<dbReference type="PANTHER" id="PTHR10192:SF5">
    <property type="entry name" value="GEPHYRIN"/>
    <property type="match status" value="1"/>
</dbReference>
<dbReference type="InterPro" id="IPR005110">
    <property type="entry name" value="MoeA_linker/N"/>
</dbReference>
<dbReference type="Gene3D" id="3.90.105.10">
    <property type="entry name" value="Molybdopterin biosynthesis moea protein, domain 2"/>
    <property type="match status" value="1"/>
</dbReference>
<dbReference type="GO" id="GO:0006777">
    <property type="term" value="P:Mo-molybdopterin cofactor biosynthetic process"/>
    <property type="evidence" value="ECO:0007669"/>
    <property type="project" value="TreeGrafter"/>
</dbReference>
<feature type="non-terminal residue" evidence="3">
    <location>
        <position position="268"/>
    </location>
</feature>
<dbReference type="InterPro" id="IPR036425">
    <property type="entry name" value="MoaB/Mog-like_dom_sf"/>
</dbReference>
<dbReference type="AlphaFoldDB" id="X1LKS8"/>
<evidence type="ECO:0000313" key="3">
    <source>
        <dbReference type="EMBL" id="GAI19698.1"/>
    </source>
</evidence>
<evidence type="ECO:0000259" key="2">
    <source>
        <dbReference type="Pfam" id="PF12849"/>
    </source>
</evidence>
<organism evidence="3">
    <name type="scientific">marine sediment metagenome</name>
    <dbReference type="NCBI Taxonomy" id="412755"/>
    <lineage>
        <taxon>unclassified sequences</taxon>
        <taxon>metagenomes</taxon>
        <taxon>ecological metagenomes</taxon>
    </lineage>
</organism>
<gene>
    <name evidence="3" type="ORF">S06H3_29200</name>
</gene>
<dbReference type="Pfam" id="PF03453">
    <property type="entry name" value="MoeA_N"/>
    <property type="match status" value="1"/>
</dbReference>
<dbReference type="SUPFAM" id="SSF63882">
    <property type="entry name" value="MoeA N-terminal region -like"/>
    <property type="match status" value="1"/>
</dbReference>
<accession>X1LKS8</accession>
<dbReference type="Gene3D" id="2.170.190.11">
    <property type="entry name" value="Molybdopterin biosynthesis moea protein, domain 3"/>
    <property type="match status" value="1"/>
</dbReference>
<dbReference type="GO" id="GO:0061599">
    <property type="term" value="F:molybdopterin molybdotransferase activity"/>
    <property type="evidence" value="ECO:0007669"/>
    <property type="project" value="TreeGrafter"/>
</dbReference>
<feature type="domain" description="MoeA N-terminal and linker" evidence="1">
    <location>
        <begin position="2"/>
        <end position="167"/>
    </location>
</feature>
<reference evidence="3" key="1">
    <citation type="journal article" date="2014" name="Front. Microbiol.">
        <title>High frequency of phylogenetically diverse reductive dehalogenase-homologous genes in deep subseafloor sedimentary metagenomes.</title>
        <authorList>
            <person name="Kawai M."/>
            <person name="Futagami T."/>
            <person name="Toyoda A."/>
            <person name="Takaki Y."/>
            <person name="Nishi S."/>
            <person name="Hori S."/>
            <person name="Arai W."/>
            <person name="Tsubouchi T."/>
            <person name="Morono Y."/>
            <person name="Uchiyama I."/>
            <person name="Ito T."/>
            <person name="Fujiyama A."/>
            <person name="Inagaki F."/>
            <person name="Takami H."/>
        </authorList>
    </citation>
    <scope>NUCLEOTIDE SEQUENCE</scope>
    <source>
        <strain evidence="3">Expedition CK06-06</strain>
    </source>
</reference>